<feature type="domain" description="Disulphide bond isomerase DsbC/G N-terminal" evidence="9">
    <location>
        <begin position="19"/>
        <end position="86"/>
    </location>
</feature>
<dbReference type="CDD" id="cd03020">
    <property type="entry name" value="DsbA_DsbC_DsbG"/>
    <property type="match status" value="1"/>
</dbReference>
<dbReference type="OrthoDB" id="12976at2"/>
<evidence type="ECO:0000256" key="8">
    <source>
        <dbReference type="SAM" id="MobiDB-lite"/>
    </source>
</evidence>
<dbReference type="Proteomes" id="UP000260351">
    <property type="component" value="Unassembled WGS sequence"/>
</dbReference>
<feature type="region of interest" description="Disordered" evidence="8">
    <location>
        <begin position="203"/>
        <end position="227"/>
    </location>
</feature>
<dbReference type="EMBL" id="QUZK01000052">
    <property type="protein sequence ID" value="RFF29026.1"/>
    <property type="molecule type" value="Genomic_DNA"/>
</dbReference>
<protein>
    <recommendedName>
        <fullName evidence="7">Thiol:disulfide interchange protein</fullName>
    </recommendedName>
</protein>
<keyword evidence="4 7" id="KW-0574">Periplasm</keyword>
<dbReference type="PANTHER" id="PTHR35272">
    <property type="entry name" value="THIOL:DISULFIDE INTERCHANGE PROTEIN DSBC-RELATED"/>
    <property type="match status" value="1"/>
</dbReference>
<dbReference type="InterPro" id="IPR018950">
    <property type="entry name" value="DiS-bond_isomerase_DsbC/G_N"/>
</dbReference>
<comment type="caution">
    <text evidence="11">The sequence shown here is derived from an EMBL/GenBank/DDBJ whole genome shotgun (WGS) entry which is preliminary data.</text>
</comment>
<keyword evidence="5" id="KW-1015">Disulfide bond</keyword>
<keyword evidence="6 7" id="KW-0676">Redox-active center</keyword>
<dbReference type="InterPro" id="IPR036249">
    <property type="entry name" value="Thioredoxin-like_sf"/>
</dbReference>
<evidence type="ECO:0000256" key="4">
    <source>
        <dbReference type="ARBA" id="ARBA00022764"/>
    </source>
</evidence>
<name>A0A3E1K543_9GAMM</name>
<dbReference type="SUPFAM" id="SSF52833">
    <property type="entry name" value="Thioredoxin-like"/>
    <property type="match status" value="1"/>
</dbReference>
<dbReference type="SUPFAM" id="SSF54423">
    <property type="entry name" value="DsbC/DsbG N-terminal domain-like"/>
    <property type="match status" value="1"/>
</dbReference>
<organism evidence="11 12">
    <name type="scientific">Wenzhouxiangella sediminis</name>
    <dbReference type="NCBI Taxonomy" id="1792836"/>
    <lineage>
        <taxon>Bacteria</taxon>
        <taxon>Pseudomonadati</taxon>
        <taxon>Pseudomonadota</taxon>
        <taxon>Gammaproteobacteria</taxon>
        <taxon>Chromatiales</taxon>
        <taxon>Wenzhouxiangellaceae</taxon>
        <taxon>Wenzhouxiangella</taxon>
    </lineage>
</organism>
<dbReference type="InterPro" id="IPR051470">
    <property type="entry name" value="Thiol:disulfide_interchange"/>
</dbReference>
<dbReference type="Pfam" id="PF13098">
    <property type="entry name" value="Thioredoxin_2"/>
    <property type="match status" value="1"/>
</dbReference>
<dbReference type="InterPro" id="IPR009094">
    <property type="entry name" value="DiS-bond_isomerase_DsbC/G_N_sf"/>
</dbReference>
<evidence type="ECO:0000313" key="12">
    <source>
        <dbReference type="Proteomes" id="UP000260351"/>
    </source>
</evidence>
<comment type="function">
    <text evidence="7">Required for disulfide bond formation in some periplasmic proteins. Acts by transferring its disulfide bond to other proteins and is reduced in the process.</text>
</comment>
<proteinExistence type="inferred from homology"/>
<comment type="similarity">
    <text evidence="2 7">Belongs to the thioredoxin family. DsbC subfamily.</text>
</comment>
<dbReference type="Pfam" id="PF10411">
    <property type="entry name" value="DsbC_N"/>
    <property type="match status" value="1"/>
</dbReference>
<evidence type="ECO:0000256" key="6">
    <source>
        <dbReference type="ARBA" id="ARBA00023284"/>
    </source>
</evidence>
<keyword evidence="3 7" id="KW-0732">Signal</keyword>
<dbReference type="InterPro" id="IPR012336">
    <property type="entry name" value="Thioredoxin-like_fold"/>
</dbReference>
<dbReference type="InterPro" id="IPR033954">
    <property type="entry name" value="DiS-bond_Isoase_DsbC/G"/>
</dbReference>
<gene>
    <name evidence="11" type="ORF">DZC52_14305</name>
</gene>
<evidence type="ECO:0000313" key="11">
    <source>
        <dbReference type="EMBL" id="RFF29026.1"/>
    </source>
</evidence>
<evidence type="ECO:0000256" key="5">
    <source>
        <dbReference type="ARBA" id="ARBA00023157"/>
    </source>
</evidence>
<evidence type="ECO:0000259" key="10">
    <source>
        <dbReference type="Pfam" id="PF13098"/>
    </source>
</evidence>
<dbReference type="RefSeq" id="WP_116651832.1">
    <property type="nucleotide sequence ID" value="NZ_QUZK01000052.1"/>
</dbReference>
<comment type="subcellular location">
    <subcellularLocation>
        <location evidence="1 7">Periplasm</location>
    </subcellularLocation>
</comment>
<evidence type="ECO:0000259" key="9">
    <source>
        <dbReference type="Pfam" id="PF10411"/>
    </source>
</evidence>
<dbReference type="Gene3D" id="3.40.30.10">
    <property type="entry name" value="Glutaredoxin"/>
    <property type="match status" value="1"/>
</dbReference>
<evidence type="ECO:0000256" key="7">
    <source>
        <dbReference type="RuleBase" id="RU364038"/>
    </source>
</evidence>
<dbReference type="GO" id="GO:0042597">
    <property type="term" value="C:periplasmic space"/>
    <property type="evidence" value="ECO:0007669"/>
    <property type="project" value="UniProtKB-SubCell"/>
</dbReference>
<dbReference type="AlphaFoldDB" id="A0A3E1K543"/>
<evidence type="ECO:0000256" key="1">
    <source>
        <dbReference type="ARBA" id="ARBA00004418"/>
    </source>
</evidence>
<sequence length="244" mass="27156">MRIFSGVISLLALAFAAQVSAADQQAIEERVRALVPEVETLAIAETPVGGVMEVQLNNEIIYMSEDGRYLMQGRLIDLETQTDLTDAAKSVLRREKLNDLDDSQMVSFGPEDADYELMVFTDTDCGYCRRLHEQIDEYIDEGIRINYLAFPRAGVGSETYNTMVSVWCSDDRQSAMNTAKSGQRPPEAECENPVEDQYRLGQSLGVTGTPSMMTPNGEMIPGYVPPRQLRQRLDNLAKARSSAE</sequence>
<dbReference type="Gene3D" id="3.10.450.70">
    <property type="entry name" value="Disulphide bond isomerase, DsbC/G, N-terminal"/>
    <property type="match status" value="1"/>
</dbReference>
<evidence type="ECO:0000256" key="2">
    <source>
        <dbReference type="ARBA" id="ARBA00009813"/>
    </source>
</evidence>
<feature type="chain" id="PRO_5017494834" description="Thiol:disulfide interchange protein" evidence="7">
    <location>
        <begin position="22"/>
        <end position="244"/>
    </location>
</feature>
<feature type="domain" description="Thioredoxin-like fold" evidence="10">
    <location>
        <begin position="115"/>
        <end position="233"/>
    </location>
</feature>
<evidence type="ECO:0000256" key="3">
    <source>
        <dbReference type="ARBA" id="ARBA00022729"/>
    </source>
</evidence>
<feature type="signal peptide" evidence="7">
    <location>
        <begin position="1"/>
        <end position="21"/>
    </location>
</feature>
<feature type="compositionally biased region" description="Polar residues" evidence="8">
    <location>
        <begin position="204"/>
        <end position="214"/>
    </location>
</feature>
<reference evidence="11 12" key="1">
    <citation type="submission" date="2018-08" db="EMBL/GenBank/DDBJ databases">
        <title>Wenzhouxiangella salilacus sp. nov., a novel bacterium isolated from a saline lake in Xinjiang Province, China.</title>
        <authorList>
            <person name="Han S."/>
        </authorList>
    </citation>
    <scope>NUCLEOTIDE SEQUENCE [LARGE SCALE GENOMIC DNA]</scope>
    <source>
        <strain evidence="11 12">XDB06</strain>
    </source>
</reference>
<keyword evidence="12" id="KW-1185">Reference proteome</keyword>
<accession>A0A3E1K543</accession>
<dbReference type="PANTHER" id="PTHR35272:SF3">
    <property type="entry name" value="THIOL:DISULFIDE INTERCHANGE PROTEIN DSBC"/>
    <property type="match status" value="1"/>
</dbReference>